<name>A0ABR3JPR9_9AGAR</name>
<dbReference type="InterPro" id="IPR002575">
    <property type="entry name" value="Aminoglycoside_PTrfase"/>
</dbReference>
<evidence type="ECO:0000259" key="2">
    <source>
        <dbReference type="Pfam" id="PF01636"/>
    </source>
</evidence>
<feature type="compositionally biased region" description="Low complexity" evidence="1">
    <location>
        <begin position="52"/>
        <end position="64"/>
    </location>
</feature>
<feature type="region of interest" description="Disordered" evidence="1">
    <location>
        <begin position="45"/>
        <end position="64"/>
    </location>
</feature>
<feature type="domain" description="Aminoglycoside phosphotransferase" evidence="2">
    <location>
        <begin position="121"/>
        <end position="358"/>
    </location>
</feature>
<dbReference type="PROSITE" id="PS00109">
    <property type="entry name" value="PROTEIN_KINASE_TYR"/>
    <property type="match status" value="1"/>
</dbReference>
<dbReference type="SUPFAM" id="SSF56112">
    <property type="entry name" value="Protein kinase-like (PK-like)"/>
    <property type="match status" value="1"/>
</dbReference>
<dbReference type="EMBL" id="JASNQZ010000005">
    <property type="protein sequence ID" value="KAL0957751.1"/>
    <property type="molecule type" value="Genomic_DNA"/>
</dbReference>
<keyword evidence="4" id="KW-1185">Reference proteome</keyword>
<dbReference type="InterPro" id="IPR011009">
    <property type="entry name" value="Kinase-like_dom_sf"/>
</dbReference>
<comment type="caution">
    <text evidence="3">The sequence shown here is derived from an EMBL/GenBank/DDBJ whole genome shotgun (WGS) entry which is preliminary data.</text>
</comment>
<accession>A0ABR3JPR9</accession>
<sequence>MTMAKSVSAECETVIENNLRTFSNCSPQDAASKFSSTACSIMSNSDDDGGQDFDSGSDSVSTTSTVEYTQESFTTYSERVRNLLSALYGEGCAASATISRRTGGSFNRIIGVHLPSANDATEDLILRIPRFDNIDVGRDIVQQSGVLCGLRPFLPVPEVVRLDASSHNPLGRAYMIMRRIPGETLSSILDGLSLSERCGIAVQVARLISAIHSVPVPQAVGSLSVDEGGRLTVARITRHDEGLDTATLDSKSPPKFIRDFISVRTSEIRDWSARRWPGVKFIPGLCDKLHEASEKLLKDVTFSERNVLFHRDLAARNLIVHREAPDAQWKITGVLDWDDADVGPLELASIWPDWLWAHEDQSSSEFYVFERDPDKPVHDDNCGRIRAAFIAEMERLDAGYVDRVRLTRDTKLQTLYVRARDGFHDSQHMHEINDLHNQLQVDDLPPS</sequence>
<dbReference type="PANTHER" id="PTHR21310">
    <property type="entry name" value="AMINOGLYCOSIDE PHOSPHOTRANSFERASE-RELATED-RELATED"/>
    <property type="match status" value="1"/>
</dbReference>
<dbReference type="Proteomes" id="UP001556367">
    <property type="component" value="Unassembled WGS sequence"/>
</dbReference>
<reference evidence="4" key="1">
    <citation type="submission" date="2024-06" db="EMBL/GenBank/DDBJ databases">
        <title>Multi-omics analyses provide insights into the biosynthesis of the anticancer antibiotic pleurotin in Hohenbuehelia grisea.</title>
        <authorList>
            <person name="Weaver J.A."/>
            <person name="Alberti F."/>
        </authorList>
    </citation>
    <scope>NUCLEOTIDE SEQUENCE [LARGE SCALE GENOMIC DNA]</scope>
    <source>
        <strain evidence="4">T-177</strain>
    </source>
</reference>
<dbReference type="Gene3D" id="3.90.1200.10">
    <property type="match status" value="1"/>
</dbReference>
<dbReference type="InterPro" id="IPR008266">
    <property type="entry name" value="Tyr_kinase_AS"/>
</dbReference>
<gene>
    <name evidence="3" type="ORF">HGRIS_001529</name>
</gene>
<dbReference type="InterPro" id="IPR051678">
    <property type="entry name" value="AGP_Transferase"/>
</dbReference>
<protein>
    <recommendedName>
        <fullName evidence="2">Aminoglycoside phosphotransferase domain-containing protein</fullName>
    </recommendedName>
</protein>
<dbReference type="PANTHER" id="PTHR21310:SF56">
    <property type="entry name" value="AMINOGLYCOSIDE PHOSPHOTRANSFERASE DOMAIN-CONTAINING PROTEIN"/>
    <property type="match status" value="1"/>
</dbReference>
<evidence type="ECO:0000313" key="4">
    <source>
        <dbReference type="Proteomes" id="UP001556367"/>
    </source>
</evidence>
<evidence type="ECO:0000313" key="3">
    <source>
        <dbReference type="EMBL" id="KAL0957751.1"/>
    </source>
</evidence>
<organism evidence="3 4">
    <name type="scientific">Hohenbuehelia grisea</name>
    <dbReference type="NCBI Taxonomy" id="104357"/>
    <lineage>
        <taxon>Eukaryota</taxon>
        <taxon>Fungi</taxon>
        <taxon>Dikarya</taxon>
        <taxon>Basidiomycota</taxon>
        <taxon>Agaricomycotina</taxon>
        <taxon>Agaricomycetes</taxon>
        <taxon>Agaricomycetidae</taxon>
        <taxon>Agaricales</taxon>
        <taxon>Pleurotineae</taxon>
        <taxon>Pleurotaceae</taxon>
        <taxon>Hohenbuehelia</taxon>
    </lineage>
</organism>
<proteinExistence type="predicted"/>
<evidence type="ECO:0000256" key="1">
    <source>
        <dbReference type="SAM" id="MobiDB-lite"/>
    </source>
</evidence>
<dbReference type="Pfam" id="PF01636">
    <property type="entry name" value="APH"/>
    <property type="match status" value="1"/>
</dbReference>